<dbReference type="AlphaFoldDB" id="A0A6J7HQB8"/>
<sequence length="91" mass="10083">MTKKPEPKPALVRADDAEIHPVSGRVESPRRRDKTKQGATSDTITGPAKDKNVDLAVRVPKSLRKKIRAMAKDRKVTPDDIVSEILRTALD</sequence>
<evidence type="ECO:0000313" key="2">
    <source>
        <dbReference type="EMBL" id="CAB4917779.1"/>
    </source>
</evidence>
<dbReference type="GO" id="GO:0006355">
    <property type="term" value="P:regulation of DNA-templated transcription"/>
    <property type="evidence" value="ECO:0007669"/>
    <property type="project" value="InterPro"/>
</dbReference>
<dbReference type="InterPro" id="IPR010985">
    <property type="entry name" value="Ribbon_hlx_hlx"/>
</dbReference>
<dbReference type="SUPFAM" id="SSF47598">
    <property type="entry name" value="Ribbon-helix-helix"/>
    <property type="match status" value="1"/>
</dbReference>
<dbReference type="EMBL" id="CAFBMR010000049">
    <property type="protein sequence ID" value="CAB4917779.1"/>
    <property type="molecule type" value="Genomic_DNA"/>
</dbReference>
<feature type="region of interest" description="Disordered" evidence="1">
    <location>
        <begin position="1"/>
        <end position="52"/>
    </location>
</feature>
<feature type="compositionally biased region" description="Basic and acidic residues" evidence="1">
    <location>
        <begin position="1"/>
        <end position="19"/>
    </location>
</feature>
<name>A0A6J7HQB8_9ZZZZ</name>
<proteinExistence type="predicted"/>
<protein>
    <submittedName>
        <fullName evidence="2">Unannotated protein</fullName>
    </submittedName>
</protein>
<evidence type="ECO:0000256" key="1">
    <source>
        <dbReference type="SAM" id="MobiDB-lite"/>
    </source>
</evidence>
<reference evidence="2" key="1">
    <citation type="submission" date="2020-05" db="EMBL/GenBank/DDBJ databases">
        <authorList>
            <person name="Chiriac C."/>
            <person name="Salcher M."/>
            <person name="Ghai R."/>
            <person name="Kavagutti S V."/>
        </authorList>
    </citation>
    <scope>NUCLEOTIDE SEQUENCE</scope>
</reference>
<gene>
    <name evidence="2" type="ORF">UFOPK3610_01228</name>
</gene>
<accession>A0A6J7HQB8</accession>
<organism evidence="2">
    <name type="scientific">freshwater metagenome</name>
    <dbReference type="NCBI Taxonomy" id="449393"/>
    <lineage>
        <taxon>unclassified sequences</taxon>
        <taxon>metagenomes</taxon>
        <taxon>ecological metagenomes</taxon>
    </lineage>
</organism>